<evidence type="ECO:0000256" key="1">
    <source>
        <dbReference type="SAM" id="Phobius"/>
    </source>
</evidence>
<evidence type="ECO:0000313" key="2">
    <source>
        <dbReference type="EMBL" id="CAD6187582.1"/>
    </source>
</evidence>
<sequence length="167" mass="18522">MIGSVGLIGFGIMSLVELTFTTSIIGSNDVLYTSALTVIIGILTFVFTPVGLYSIVLDDSKMMTLMVCCGVHSAEMWIDSKWFSSQDRYPRRRFPESCCASCARMHERYCSAFFLSEPSENEKLTTEQKICLRASEKCSSADETKANLEVCLGNSLDFVIPSVAFLF</sequence>
<comment type="caution">
    <text evidence="2">The sequence shown here is derived from an EMBL/GenBank/DDBJ whole genome shotgun (WGS) entry which is preliminary data.</text>
</comment>
<dbReference type="EMBL" id="CAJGYM010000006">
    <property type="protein sequence ID" value="CAD6187582.1"/>
    <property type="molecule type" value="Genomic_DNA"/>
</dbReference>
<keyword evidence="1" id="KW-1133">Transmembrane helix</keyword>
<keyword evidence="1" id="KW-0472">Membrane</keyword>
<feature type="transmembrane region" description="Helical" evidence="1">
    <location>
        <begin position="31"/>
        <end position="56"/>
    </location>
</feature>
<feature type="transmembrane region" description="Helical" evidence="1">
    <location>
        <begin position="7"/>
        <end position="25"/>
    </location>
</feature>
<dbReference type="AlphaFoldDB" id="A0A8S1GXE1"/>
<gene>
    <name evidence="2" type="ORF">CAUJ_LOCUS3501</name>
</gene>
<organism evidence="2 3">
    <name type="scientific">Caenorhabditis auriculariae</name>
    <dbReference type="NCBI Taxonomy" id="2777116"/>
    <lineage>
        <taxon>Eukaryota</taxon>
        <taxon>Metazoa</taxon>
        <taxon>Ecdysozoa</taxon>
        <taxon>Nematoda</taxon>
        <taxon>Chromadorea</taxon>
        <taxon>Rhabditida</taxon>
        <taxon>Rhabditina</taxon>
        <taxon>Rhabditomorpha</taxon>
        <taxon>Rhabditoidea</taxon>
        <taxon>Rhabditidae</taxon>
        <taxon>Peloderinae</taxon>
        <taxon>Caenorhabditis</taxon>
    </lineage>
</organism>
<dbReference type="Proteomes" id="UP000835052">
    <property type="component" value="Unassembled WGS sequence"/>
</dbReference>
<accession>A0A8S1GXE1</accession>
<proteinExistence type="predicted"/>
<keyword evidence="1" id="KW-0812">Transmembrane</keyword>
<evidence type="ECO:0000313" key="3">
    <source>
        <dbReference type="Proteomes" id="UP000835052"/>
    </source>
</evidence>
<dbReference type="OrthoDB" id="438211at2759"/>
<reference evidence="2" key="1">
    <citation type="submission" date="2020-10" db="EMBL/GenBank/DDBJ databases">
        <authorList>
            <person name="Kikuchi T."/>
        </authorList>
    </citation>
    <scope>NUCLEOTIDE SEQUENCE</scope>
    <source>
        <strain evidence="2">NKZ352</strain>
    </source>
</reference>
<keyword evidence="3" id="KW-1185">Reference proteome</keyword>
<protein>
    <submittedName>
        <fullName evidence="2">Uncharacterized protein</fullName>
    </submittedName>
</protein>
<name>A0A8S1GXE1_9PELO</name>